<name>A0A084ZKS2_9ENTR</name>
<keyword evidence="3" id="KW-1185">Reference proteome</keyword>
<dbReference type="NCBIfam" id="NF038095">
    <property type="entry name" value="met_chaper_CueP"/>
    <property type="match status" value="1"/>
</dbReference>
<dbReference type="NCBIfam" id="NF038094">
    <property type="entry name" value="CueP_fam"/>
    <property type="match status" value="1"/>
</dbReference>
<accession>A0A084ZKS2</accession>
<dbReference type="eggNOG" id="ENOG502ZBTG">
    <property type="taxonomic scope" value="Bacteria"/>
</dbReference>
<gene>
    <name evidence="2" type="ORF">GTGU_04594</name>
</gene>
<feature type="chain" id="PRO_5001786196" evidence="1">
    <location>
        <begin position="21"/>
        <end position="179"/>
    </location>
</feature>
<dbReference type="InterPro" id="IPR047808">
    <property type="entry name" value="CueP-like"/>
</dbReference>
<feature type="signal peptide" evidence="1">
    <location>
        <begin position="1"/>
        <end position="20"/>
    </location>
</feature>
<dbReference type="Proteomes" id="UP000028630">
    <property type="component" value="Unassembled WGS sequence"/>
</dbReference>
<dbReference type="RefSeq" id="WP_038163077.1">
    <property type="nucleotide sequence ID" value="NZ_JMTB01000128.1"/>
</dbReference>
<evidence type="ECO:0000256" key="1">
    <source>
        <dbReference type="SAM" id="SignalP"/>
    </source>
</evidence>
<organism evidence="2 3">
    <name type="scientific">Trabulsiella guamensis ATCC 49490</name>
    <dbReference type="NCBI Taxonomy" id="1005994"/>
    <lineage>
        <taxon>Bacteria</taxon>
        <taxon>Pseudomonadati</taxon>
        <taxon>Pseudomonadota</taxon>
        <taxon>Gammaproteobacteria</taxon>
        <taxon>Enterobacterales</taxon>
        <taxon>Enterobacteriaceae</taxon>
        <taxon>Trabulsiella</taxon>
    </lineage>
</organism>
<proteinExistence type="predicted"/>
<keyword evidence="1" id="KW-0732">Signal</keyword>
<evidence type="ECO:0000313" key="3">
    <source>
        <dbReference type="Proteomes" id="UP000028630"/>
    </source>
</evidence>
<dbReference type="Gene3D" id="2.60.40.3700">
    <property type="match status" value="1"/>
</dbReference>
<dbReference type="AlphaFoldDB" id="A0A084ZKS2"/>
<evidence type="ECO:0000313" key="2">
    <source>
        <dbReference type="EMBL" id="KFB98066.1"/>
    </source>
</evidence>
<sequence>MSVFSKLVFLSLLVSSTAFAATPESEFLASHGFAGKSVEQIIETIDQAPQNRPLPYSASVTSTALKLSDGGQTFTLPLGEKFYLSAAPYETQTHPCFNHSLSGCQGEMPNAIFDVKVTDNKGNTVIQKKMKSYQNGFIGLWLPRNMEGSLEVSYNGKKAVHPVTTQDDSQTCLTDLQLQ</sequence>
<dbReference type="Pfam" id="PF21172">
    <property type="entry name" value="CueP"/>
    <property type="match status" value="1"/>
</dbReference>
<dbReference type="EMBL" id="JMTB01000128">
    <property type="protein sequence ID" value="KFB98066.1"/>
    <property type="molecule type" value="Genomic_DNA"/>
</dbReference>
<dbReference type="OrthoDB" id="73040at2"/>
<comment type="caution">
    <text evidence="2">The sequence shown here is derived from an EMBL/GenBank/DDBJ whole genome shotgun (WGS) entry which is preliminary data.</text>
</comment>
<protein>
    <submittedName>
        <fullName evidence="2">Putative periplasmic/exported protein</fullName>
    </submittedName>
</protein>
<reference evidence="3" key="1">
    <citation type="submission" date="2014-05" db="EMBL/GenBank/DDBJ databases">
        <title>ATOL: Assembling a taxonomically balanced genome-scale reconstruction of the evolutionary history of the Enterobacteriaceae.</title>
        <authorList>
            <person name="Plunkett G. III"/>
            <person name="Neeno-Eckwall E.C."/>
            <person name="Glasner J.D."/>
            <person name="Perna N.T."/>
        </authorList>
    </citation>
    <scope>NUCLEOTIDE SEQUENCE [LARGE SCALE GENOMIC DNA]</scope>
    <source>
        <strain evidence="3">ATCC 49490</strain>
    </source>
</reference>